<reference evidence="3" key="2">
    <citation type="submission" date="2017-05" db="UniProtKB">
        <authorList>
            <consortium name="EnsemblMetazoa"/>
        </authorList>
    </citation>
    <scope>IDENTIFICATION</scope>
</reference>
<dbReference type="Proteomes" id="UP000007879">
    <property type="component" value="Unassembled WGS sequence"/>
</dbReference>
<evidence type="ECO:0000313" key="4">
    <source>
        <dbReference type="Proteomes" id="UP000007879"/>
    </source>
</evidence>
<proteinExistence type="predicted"/>
<keyword evidence="4" id="KW-1185">Reference proteome</keyword>
<sequence>MQKVVLFFLAAVFIGTNATIDESQCYEPPSGNLYSLYRNCRKATDSRSTRCMNVVDRYCSDVTYAFFGKLPTATSGIMRGVKANTNEIFISCITTQSKNEVKLSDLTGCNSFDDIQSKECLKATREYCQRMLGSRSAGYIYLTSASRAHTVCFNSVEQGTVSPSDMSSLNSNCNDLSDAASSDCFNAACKWCEGKGHDGGITQGIEGSSMIVACYKDNFHKYVQVKSALSQSSYYYRQYLAAKRRYEQARQYELANEEEYGENEGPYQFRSDIREE</sequence>
<evidence type="ECO:0000313" key="3">
    <source>
        <dbReference type="EnsemblMetazoa" id="Aqu2.1.27469_001"/>
    </source>
</evidence>
<gene>
    <name evidence="3" type="primary">100632882</name>
</gene>
<evidence type="ECO:0000256" key="2">
    <source>
        <dbReference type="SAM" id="SignalP"/>
    </source>
</evidence>
<accession>A0A1X7UHM5</accession>
<dbReference type="EnsemblMetazoa" id="Aqu2.1.27469_001">
    <property type="protein sequence ID" value="Aqu2.1.27469_001"/>
    <property type="gene ID" value="Aqu2.1.27469"/>
</dbReference>
<name>A0A1X7UHM5_AMPQE</name>
<dbReference type="InParanoid" id="A0A1X7UHM5"/>
<feature type="region of interest" description="Disordered" evidence="1">
    <location>
        <begin position="256"/>
        <end position="276"/>
    </location>
</feature>
<feature type="signal peptide" evidence="2">
    <location>
        <begin position="1"/>
        <end position="18"/>
    </location>
</feature>
<dbReference type="KEGG" id="aqu:100632882"/>
<evidence type="ECO:0000256" key="1">
    <source>
        <dbReference type="SAM" id="MobiDB-lite"/>
    </source>
</evidence>
<feature type="chain" id="PRO_5010867742" evidence="2">
    <location>
        <begin position="19"/>
        <end position="276"/>
    </location>
</feature>
<keyword evidence="2" id="KW-0732">Signal</keyword>
<protein>
    <submittedName>
        <fullName evidence="3">Uncharacterized protein</fullName>
    </submittedName>
</protein>
<dbReference type="AlphaFoldDB" id="A0A1X7UHM5"/>
<dbReference type="EnsemblMetazoa" id="XM_003387738.2">
    <property type="protein sequence ID" value="XP_003387786.1"/>
    <property type="gene ID" value="LOC100632882"/>
</dbReference>
<reference evidence="4" key="1">
    <citation type="journal article" date="2010" name="Nature">
        <title>The Amphimedon queenslandica genome and the evolution of animal complexity.</title>
        <authorList>
            <person name="Srivastava M."/>
            <person name="Simakov O."/>
            <person name="Chapman J."/>
            <person name="Fahey B."/>
            <person name="Gauthier M.E."/>
            <person name="Mitros T."/>
            <person name="Richards G.S."/>
            <person name="Conaco C."/>
            <person name="Dacre M."/>
            <person name="Hellsten U."/>
            <person name="Larroux C."/>
            <person name="Putnam N.H."/>
            <person name="Stanke M."/>
            <person name="Adamska M."/>
            <person name="Darling A."/>
            <person name="Degnan S.M."/>
            <person name="Oakley T.H."/>
            <person name="Plachetzki D.C."/>
            <person name="Zhai Y."/>
            <person name="Adamski M."/>
            <person name="Calcino A."/>
            <person name="Cummins S.F."/>
            <person name="Goodstein D.M."/>
            <person name="Harris C."/>
            <person name="Jackson D.J."/>
            <person name="Leys S.P."/>
            <person name="Shu S."/>
            <person name="Woodcroft B.J."/>
            <person name="Vervoort M."/>
            <person name="Kosik K.S."/>
            <person name="Manning G."/>
            <person name="Degnan B.M."/>
            <person name="Rokhsar D.S."/>
        </authorList>
    </citation>
    <scope>NUCLEOTIDE SEQUENCE [LARGE SCALE GENOMIC DNA]</scope>
</reference>
<organism evidence="3">
    <name type="scientific">Amphimedon queenslandica</name>
    <name type="common">Sponge</name>
    <dbReference type="NCBI Taxonomy" id="400682"/>
    <lineage>
        <taxon>Eukaryota</taxon>
        <taxon>Metazoa</taxon>
        <taxon>Porifera</taxon>
        <taxon>Demospongiae</taxon>
        <taxon>Heteroscleromorpha</taxon>
        <taxon>Haplosclerida</taxon>
        <taxon>Niphatidae</taxon>
        <taxon>Amphimedon</taxon>
    </lineage>
</organism>